<dbReference type="EMBL" id="CP036272">
    <property type="protein sequence ID" value="QDT62018.1"/>
    <property type="molecule type" value="Genomic_DNA"/>
</dbReference>
<protein>
    <submittedName>
        <fullName evidence="2">Uncharacterized protein</fullName>
    </submittedName>
</protein>
<keyword evidence="3" id="KW-1185">Reference proteome</keyword>
<reference evidence="2 3" key="1">
    <citation type="submission" date="2019-02" db="EMBL/GenBank/DDBJ databases">
        <title>Deep-cultivation of Planctomycetes and their phenomic and genomic characterization uncovers novel biology.</title>
        <authorList>
            <person name="Wiegand S."/>
            <person name="Jogler M."/>
            <person name="Boedeker C."/>
            <person name="Pinto D."/>
            <person name="Vollmers J."/>
            <person name="Rivas-Marin E."/>
            <person name="Kohn T."/>
            <person name="Peeters S.H."/>
            <person name="Heuer A."/>
            <person name="Rast P."/>
            <person name="Oberbeckmann S."/>
            <person name="Bunk B."/>
            <person name="Jeske O."/>
            <person name="Meyerdierks A."/>
            <person name="Storesund J.E."/>
            <person name="Kallscheuer N."/>
            <person name="Luecker S."/>
            <person name="Lage O.M."/>
            <person name="Pohl T."/>
            <person name="Merkel B.J."/>
            <person name="Hornburger P."/>
            <person name="Mueller R.-W."/>
            <person name="Bruemmer F."/>
            <person name="Labrenz M."/>
            <person name="Spormann A.M."/>
            <person name="Op den Camp H."/>
            <person name="Overmann J."/>
            <person name="Amann R."/>
            <person name="Jetten M.S.M."/>
            <person name="Mascher T."/>
            <person name="Medema M.H."/>
            <person name="Devos D.P."/>
            <person name="Kaster A.-K."/>
            <person name="Ovreas L."/>
            <person name="Rohde M."/>
            <person name="Galperin M.Y."/>
            <person name="Jogler C."/>
        </authorList>
    </citation>
    <scope>NUCLEOTIDE SEQUENCE [LARGE SCALE GENOMIC DNA]</scope>
    <source>
        <strain evidence="2 3">SV_7m_r</strain>
    </source>
</reference>
<feature type="transmembrane region" description="Helical" evidence="1">
    <location>
        <begin position="103"/>
        <end position="124"/>
    </location>
</feature>
<gene>
    <name evidence="2" type="ORF">SV7mr_45590</name>
</gene>
<evidence type="ECO:0000256" key="1">
    <source>
        <dbReference type="SAM" id="Phobius"/>
    </source>
</evidence>
<organism evidence="2 3">
    <name type="scientific">Stieleria bergensis</name>
    <dbReference type="NCBI Taxonomy" id="2528025"/>
    <lineage>
        <taxon>Bacteria</taxon>
        <taxon>Pseudomonadati</taxon>
        <taxon>Planctomycetota</taxon>
        <taxon>Planctomycetia</taxon>
        <taxon>Pirellulales</taxon>
        <taxon>Pirellulaceae</taxon>
        <taxon>Stieleria</taxon>
    </lineage>
</organism>
<dbReference type="AlphaFoldDB" id="A0A517T0V5"/>
<accession>A0A517T0V5</accession>
<sequence length="282" mass="30646">MPIQVTCRHCLKRFNVSEKFAGQTGPCPSCKKPIEIPQADEQVVVHAPVDDAPKDSKGQSVLKPITRQETDVTRKGLLITIGSVIALLVLALMLRLAGSENSGLVYIRLLGAFALAAPLAWAGYMFLYDQECEPYRGPELRNRVLVTSGAYGLLWCIYAFVPSYVMELDAANEMSVIVFGISLMVMIVVGAIIAMATFELEFFSGVIHAALYVLVVAVAGWISGMIYFGQASENERPLTHRPAVIEDSQLSHWQAMKLPNIAAQDVAAQVSTATSKRAATIS</sequence>
<keyword evidence="1" id="KW-1133">Transmembrane helix</keyword>
<evidence type="ECO:0000313" key="2">
    <source>
        <dbReference type="EMBL" id="QDT62018.1"/>
    </source>
</evidence>
<keyword evidence="1" id="KW-0812">Transmembrane</keyword>
<feature type="transmembrane region" description="Helical" evidence="1">
    <location>
        <begin position="177"/>
        <end position="198"/>
    </location>
</feature>
<dbReference type="Proteomes" id="UP000315003">
    <property type="component" value="Chromosome"/>
</dbReference>
<keyword evidence="1" id="KW-0472">Membrane</keyword>
<proteinExistence type="predicted"/>
<name>A0A517T0V5_9BACT</name>
<evidence type="ECO:0000313" key="3">
    <source>
        <dbReference type="Proteomes" id="UP000315003"/>
    </source>
</evidence>
<feature type="transmembrane region" description="Helical" evidence="1">
    <location>
        <begin position="144"/>
        <end position="165"/>
    </location>
</feature>
<feature type="transmembrane region" description="Helical" evidence="1">
    <location>
        <begin position="77"/>
        <end position="97"/>
    </location>
</feature>
<feature type="transmembrane region" description="Helical" evidence="1">
    <location>
        <begin position="210"/>
        <end position="229"/>
    </location>
</feature>